<dbReference type="AlphaFoldDB" id="A0A161PME0"/>
<name>A0A161PME0_9BACI</name>
<evidence type="ECO:0000313" key="2">
    <source>
        <dbReference type="Proteomes" id="UP000075806"/>
    </source>
</evidence>
<protein>
    <submittedName>
        <fullName evidence="1">Uncharacterized protein</fullName>
    </submittedName>
</protein>
<dbReference type="Proteomes" id="UP000075806">
    <property type="component" value="Unassembled WGS sequence"/>
</dbReference>
<gene>
    <name evidence="1" type="ORF">AZF04_02470</name>
</gene>
<keyword evidence="2" id="KW-1185">Reference proteome</keyword>
<accession>A0A161PME0</accession>
<dbReference type="OrthoDB" id="2828299at2"/>
<comment type="caution">
    <text evidence="1">The sequence shown here is derived from an EMBL/GenBank/DDBJ whole genome shotgun (WGS) entry which is preliminary data.</text>
</comment>
<evidence type="ECO:0000313" key="1">
    <source>
        <dbReference type="EMBL" id="KYG35223.1"/>
    </source>
</evidence>
<dbReference type="RefSeq" id="WP_045480079.1">
    <property type="nucleotide sequence ID" value="NZ_LTAO01000001.1"/>
</dbReference>
<reference evidence="1" key="1">
    <citation type="submission" date="2016-02" db="EMBL/GenBank/DDBJ databases">
        <title>Genome sequence of Bacillus trypoxylicola KCTC 13244(T).</title>
        <authorList>
            <person name="Jeong H."/>
            <person name="Park S.-H."/>
            <person name="Choi S.-K."/>
        </authorList>
    </citation>
    <scope>NUCLEOTIDE SEQUENCE [LARGE SCALE GENOMIC DNA]</scope>
    <source>
        <strain evidence="1">KCTC 13244</strain>
    </source>
</reference>
<proteinExistence type="predicted"/>
<sequence>MKQTINQKRPKYQERLNVIKLEIDYELMSLYDALRTKDETSKEDSIRRLQQLRNDLSKMSYLK</sequence>
<dbReference type="STRING" id="519424.AZF04_02470"/>
<dbReference type="EMBL" id="LTAO01000001">
    <property type="protein sequence ID" value="KYG35223.1"/>
    <property type="molecule type" value="Genomic_DNA"/>
</dbReference>
<organism evidence="1 2">
    <name type="scientific">Alkalihalobacillus trypoxylicola</name>
    <dbReference type="NCBI Taxonomy" id="519424"/>
    <lineage>
        <taxon>Bacteria</taxon>
        <taxon>Bacillati</taxon>
        <taxon>Bacillota</taxon>
        <taxon>Bacilli</taxon>
        <taxon>Bacillales</taxon>
        <taxon>Bacillaceae</taxon>
        <taxon>Alkalihalobacillus</taxon>
    </lineage>
</organism>